<comment type="caution">
    <text evidence="2">The sequence shown here is derived from an EMBL/GenBank/DDBJ whole genome shotgun (WGS) entry which is preliminary data.</text>
</comment>
<dbReference type="EMBL" id="QOUI01000007">
    <property type="protein sequence ID" value="RCK69042.1"/>
    <property type="molecule type" value="Genomic_DNA"/>
</dbReference>
<gene>
    <name evidence="2" type="ORF">DT076_11810</name>
</gene>
<dbReference type="AlphaFoldDB" id="A0A367YVJ1"/>
<proteinExistence type="predicted"/>
<reference evidence="2 3" key="1">
    <citation type="submission" date="2018-07" db="EMBL/GenBank/DDBJ databases">
        <title>Desertimonas flava gen. nov. sp. nov.</title>
        <authorList>
            <person name="Liu S."/>
        </authorList>
    </citation>
    <scope>NUCLEOTIDE SEQUENCE [LARGE SCALE GENOMIC DNA]</scope>
    <source>
        <strain evidence="2 3">16Sb5-5</strain>
    </source>
</reference>
<dbReference type="RefSeq" id="WP_114126898.1">
    <property type="nucleotide sequence ID" value="NZ_QOUI01000007.1"/>
</dbReference>
<evidence type="ECO:0000256" key="1">
    <source>
        <dbReference type="SAM" id="Phobius"/>
    </source>
</evidence>
<sequence length="72" mass="8008">MLKSLHKMGVRSEYAYLAGLGSIVLSLIAWLSSRKASSDDKPQADRWGIFIGHWAPTFFAIGVGLRLEEQDD</sequence>
<keyword evidence="3" id="KW-1185">Reference proteome</keyword>
<organism evidence="2 3">
    <name type="scientific">Desertihabitans brevis</name>
    <dbReference type="NCBI Taxonomy" id="2268447"/>
    <lineage>
        <taxon>Bacteria</taxon>
        <taxon>Bacillati</taxon>
        <taxon>Actinomycetota</taxon>
        <taxon>Actinomycetes</taxon>
        <taxon>Propionibacteriales</taxon>
        <taxon>Propionibacteriaceae</taxon>
        <taxon>Desertihabitans</taxon>
    </lineage>
</organism>
<dbReference type="Proteomes" id="UP000252770">
    <property type="component" value="Unassembled WGS sequence"/>
</dbReference>
<name>A0A367YVJ1_9ACTN</name>
<evidence type="ECO:0000313" key="2">
    <source>
        <dbReference type="EMBL" id="RCK69042.1"/>
    </source>
</evidence>
<keyword evidence="1" id="KW-0472">Membrane</keyword>
<evidence type="ECO:0000313" key="3">
    <source>
        <dbReference type="Proteomes" id="UP000252770"/>
    </source>
</evidence>
<feature type="transmembrane region" description="Helical" evidence="1">
    <location>
        <begin position="14"/>
        <end position="32"/>
    </location>
</feature>
<accession>A0A367YVJ1</accession>
<feature type="transmembrane region" description="Helical" evidence="1">
    <location>
        <begin position="47"/>
        <end position="67"/>
    </location>
</feature>
<keyword evidence="1" id="KW-0812">Transmembrane</keyword>
<keyword evidence="1" id="KW-1133">Transmembrane helix</keyword>
<protein>
    <submittedName>
        <fullName evidence="2">Uncharacterized protein</fullName>
    </submittedName>
</protein>